<gene>
    <name evidence="4" type="ORF">JCM17846_22110</name>
</gene>
<dbReference type="Gene3D" id="3.40.50.450">
    <property type="match status" value="1"/>
</dbReference>
<dbReference type="PANTHER" id="PTHR31223">
    <property type="entry name" value="LOG FAMILY PROTEIN YJL055W"/>
    <property type="match status" value="1"/>
</dbReference>
<dbReference type="Pfam" id="PF03641">
    <property type="entry name" value="Lysine_decarbox"/>
    <property type="match status" value="1"/>
</dbReference>
<evidence type="ECO:0000313" key="5">
    <source>
        <dbReference type="Proteomes" id="UP000324996"/>
    </source>
</evidence>
<dbReference type="EC" id="3.2.2.n1" evidence="3"/>
<comment type="caution">
    <text evidence="4">The sequence shown here is derived from an EMBL/GenBank/DDBJ whole genome shotgun (WGS) entry which is preliminary data.</text>
</comment>
<organism evidence="4 5">
    <name type="scientific">Iodidimonas nitroreducens</name>
    <dbReference type="NCBI Taxonomy" id="1236968"/>
    <lineage>
        <taxon>Bacteria</taxon>
        <taxon>Pseudomonadati</taxon>
        <taxon>Pseudomonadota</taxon>
        <taxon>Alphaproteobacteria</taxon>
        <taxon>Iodidimonadales</taxon>
        <taxon>Iodidimonadaceae</taxon>
        <taxon>Iodidimonas</taxon>
    </lineage>
</organism>
<dbReference type="InterPro" id="IPR005269">
    <property type="entry name" value="LOG"/>
</dbReference>
<keyword evidence="5" id="KW-1185">Reference proteome</keyword>
<dbReference type="GO" id="GO:0008714">
    <property type="term" value="F:AMP nucleosidase activity"/>
    <property type="evidence" value="ECO:0007669"/>
    <property type="project" value="UniProtKB-EC"/>
</dbReference>
<keyword evidence="3" id="KW-0203">Cytokinin biosynthesis</keyword>
<name>A0A5A7NBV2_9PROT</name>
<dbReference type="PANTHER" id="PTHR31223:SF70">
    <property type="entry name" value="LOG FAMILY PROTEIN YJL055W"/>
    <property type="match status" value="1"/>
</dbReference>
<evidence type="ECO:0000313" key="4">
    <source>
        <dbReference type="EMBL" id="GER04529.1"/>
    </source>
</evidence>
<evidence type="ECO:0000256" key="1">
    <source>
        <dbReference type="ARBA" id="ARBA00000274"/>
    </source>
</evidence>
<dbReference type="RefSeq" id="WP_042083638.1">
    <property type="nucleotide sequence ID" value="NZ_BKCN01000011.1"/>
</dbReference>
<dbReference type="SUPFAM" id="SSF102405">
    <property type="entry name" value="MCP/YpsA-like"/>
    <property type="match status" value="1"/>
</dbReference>
<dbReference type="EMBL" id="BKCN01000011">
    <property type="protein sequence ID" value="GER04529.1"/>
    <property type="molecule type" value="Genomic_DNA"/>
</dbReference>
<dbReference type="GO" id="GO:0009691">
    <property type="term" value="P:cytokinin biosynthetic process"/>
    <property type="evidence" value="ECO:0007669"/>
    <property type="project" value="UniProtKB-UniRule"/>
</dbReference>
<dbReference type="InterPro" id="IPR031100">
    <property type="entry name" value="LOG_fam"/>
</dbReference>
<proteinExistence type="inferred from homology"/>
<dbReference type="AlphaFoldDB" id="A0A5A7NBV2"/>
<evidence type="ECO:0000256" key="2">
    <source>
        <dbReference type="ARBA" id="ARBA00006763"/>
    </source>
</evidence>
<comment type="catalytic activity">
    <reaction evidence="1">
        <text>AMP + H2O = D-ribose 5-phosphate + adenine</text>
        <dbReference type="Rhea" id="RHEA:20129"/>
        <dbReference type="ChEBI" id="CHEBI:15377"/>
        <dbReference type="ChEBI" id="CHEBI:16708"/>
        <dbReference type="ChEBI" id="CHEBI:78346"/>
        <dbReference type="ChEBI" id="CHEBI:456215"/>
        <dbReference type="EC" id="3.2.2.4"/>
    </reaction>
</comment>
<protein>
    <recommendedName>
        <fullName evidence="3">Cytokinin riboside 5'-monophosphate phosphoribohydrolase</fullName>
        <ecNumber evidence="3">3.2.2.n1</ecNumber>
    </recommendedName>
</protein>
<keyword evidence="3 4" id="KW-0378">Hydrolase</keyword>
<dbReference type="GO" id="GO:0005829">
    <property type="term" value="C:cytosol"/>
    <property type="evidence" value="ECO:0007669"/>
    <property type="project" value="TreeGrafter"/>
</dbReference>
<evidence type="ECO:0000256" key="3">
    <source>
        <dbReference type="RuleBase" id="RU363015"/>
    </source>
</evidence>
<reference evidence="4 5" key="1">
    <citation type="submission" date="2019-09" db="EMBL/GenBank/DDBJ databases">
        <title>NBRP : Genome information of microbial organism related human and environment.</title>
        <authorList>
            <person name="Hattori M."/>
            <person name="Oshima K."/>
            <person name="Inaba H."/>
            <person name="Suda W."/>
            <person name="Sakamoto M."/>
            <person name="Iino T."/>
            <person name="Kitahara M."/>
            <person name="Oshida Y."/>
            <person name="Iida T."/>
            <person name="Kudo T."/>
            <person name="Itoh T."/>
            <person name="Ohkuma M."/>
        </authorList>
    </citation>
    <scope>NUCLEOTIDE SEQUENCE [LARGE SCALE GENOMIC DNA]</scope>
    <source>
        <strain evidence="4 5">Q-1</strain>
    </source>
</reference>
<sequence>MAKIKSVCVYCGSRAGVHQDYAQLAEDTGKILAEAGITLVYGGGQVGLMGLMARAAMKEGGSVVGIIPEHLDQAEIAQTGLSELHIVTDMHSRKRMMFDRSDAFIVLPGGMGTLDEFIEVLTWSQLDLHDKPIFLLNHKGYWEPLLALLRHVTAEGFANPSNLDLFITAPDLDYILEVMKEMDEPRTPAKADLF</sequence>
<dbReference type="NCBIfam" id="TIGR00730">
    <property type="entry name" value="Rossman fold protein, TIGR00730 family"/>
    <property type="match status" value="1"/>
</dbReference>
<comment type="similarity">
    <text evidence="2 3">Belongs to the LOG family.</text>
</comment>
<accession>A0A5A7NBV2</accession>
<dbReference type="Proteomes" id="UP000324996">
    <property type="component" value="Unassembled WGS sequence"/>
</dbReference>